<protein>
    <recommendedName>
        <fullName evidence="1">Homing endonuclease LAGLIDADG domain-containing protein</fullName>
    </recommendedName>
</protein>
<sequence length="270" mass="31007">MNSKRSDFTSISNQEVNITPYWLLGFIEGEGSFSINKHNKFRLDFSLCQSIIDIKLMQSIKTYLENLPGTNGKYAGVIGISCSNSKNPNHKNAVRIETTQIEYFSNIFIPFLNNLIWRSKKQLDFQYWIFILKLKQHGHHFSKEGIELINKILSQMNNNRLSTSGKPIVDRTLLLAEIQQFLNGPSNFELRNGKKWIISLNKYYHSSRKNICVFIQSEDGVKIESFDSIADCAKFLNVDASTVSKRISINIPFLLNNVSVFIKKEVVRNG</sequence>
<keyword evidence="2" id="KW-0496">Mitochondrion</keyword>
<dbReference type="EMBL" id="MK550697">
    <property type="protein sequence ID" value="QBM09660.1"/>
    <property type="molecule type" value="Genomic_DNA"/>
</dbReference>
<accession>A0A482DTP5</accession>
<dbReference type="PANTHER" id="PTHR36181">
    <property type="entry name" value="INTRON-ENCODED ENDONUCLEASE AI3-RELATED"/>
    <property type="match status" value="1"/>
</dbReference>
<dbReference type="AlphaFoldDB" id="A0A482DTP5"/>
<dbReference type="InterPro" id="IPR051289">
    <property type="entry name" value="LAGLIDADG_Endonuclease"/>
</dbReference>
<dbReference type="InterPro" id="IPR027434">
    <property type="entry name" value="Homing_endonucl"/>
</dbReference>
<dbReference type="Gene3D" id="3.10.28.10">
    <property type="entry name" value="Homing endonucleases"/>
    <property type="match status" value="1"/>
</dbReference>
<dbReference type="SUPFAM" id="SSF55608">
    <property type="entry name" value="Homing endonucleases"/>
    <property type="match status" value="1"/>
</dbReference>
<organism evidence="2">
    <name type="scientific">Dactylella sp</name>
    <dbReference type="NCBI Taxonomy" id="1814903"/>
    <lineage>
        <taxon>Eukaryota</taxon>
        <taxon>Fungi</taxon>
        <taxon>Dikarya</taxon>
        <taxon>Ascomycota</taxon>
        <taxon>Pezizomycotina</taxon>
        <taxon>Orbiliomycetes</taxon>
        <taxon>Orbiliales</taxon>
        <taxon>Orbiliaceae</taxon>
        <taxon>Dactylella</taxon>
    </lineage>
</organism>
<dbReference type="Pfam" id="PF00961">
    <property type="entry name" value="LAGLIDADG_1"/>
    <property type="match status" value="1"/>
</dbReference>
<dbReference type="GO" id="GO:0005739">
    <property type="term" value="C:mitochondrion"/>
    <property type="evidence" value="ECO:0007669"/>
    <property type="project" value="UniProtKB-ARBA"/>
</dbReference>
<reference evidence="2" key="1">
    <citation type="submission" date="2019-02" db="EMBL/GenBank/DDBJ databases">
        <authorList>
            <person name="Fang M.L."/>
            <person name="Zhang Y."/>
        </authorList>
    </citation>
    <scope>NUCLEOTIDE SEQUENCE</scope>
    <source>
        <strain evidence="2">YMF1.01838</strain>
    </source>
</reference>
<dbReference type="GO" id="GO:0004519">
    <property type="term" value="F:endonuclease activity"/>
    <property type="evidence" value="ECO:0007669"/>
    <property type="project" value="InterPro"/>
</dbReference>
<feature type="domain" description="Homing endonuclease LAGLIDADG" evidence="1">
    <location>
        <begin position="23"/>
        <end position="129"/>
    </location>
</feature>
<geneLocation type="mitochondrion" evidence="2"/>
<evidence type="ECO:0000259" key="1">
    <source>
        <dbReference type="Pfam" id="PF00961"/>
    </source>
</evidence>
<gene>
    <name evidence="2" type="primary">orf270</name>
</gene>
<evidence type="ECO:0000313" key="2">
    <source>
        <dbReference type="EMBL" id="QBM09660.1"/>
    </source>
</evidence>
<dbReference type="InterPro" id="IPR004860">
    <property type="entry name" value="LAGLIDADG_dom"/>
</dbReference>
<proteinExistence type="predicted"/>
<dbReference type="PANTHER" id="PTHR36181:SF2">
    <property type="entry name" value="INTRON-ENCODED ENDONUCLEASE AI3-RELATED"/>
    <property type="match status" value="1"/>
</dbReference>
<name>A0A482DTP5_9PEZI</name>